<keyword evidence="3" id="KW-1185">Reference proteome</keyword>
<reference evidence="2" key="1">
    <citation type="journal article" date="2014" name="Int. J. Syst. Evol. Microbiol.">
        <title>Complete genome sequence of Corynebacterium casei LMG S-19264T (=DSM 44701T), isolated from a smear-ripened cheese.</title>
        <authorList>
            <consortium name="US DOE Joint Genome Institute (JGI-PGF)"/>
            <person name="Walter F."/>
            <person name="Albersmeier A."/>
            <person name="Kalinowski J."/>
            <person name="Ruckert C."/>
        </authorList>
    </citation>
    <scope>NUCLEOTIDE SEQUENCE</scope>
    <source>
        <strain evidence="2">CGMCC 4.7430</strain>
    </source>
</reference>
<organism evidence="2 3">
    <name type="scientific">Nonomuraea glycinis</name>
    <dbReference type="NCBI Taxonomy" id="2047744"/>
    <lineage>
        <taxon>Bacteria</taxon>
        <taxon>Bacillati</taxon>
        <taxon>Actinomycetota</taxon>
        <taxon>Actinomycetes</taxon>
        <taxon>Streptosporangiales</taxon>
        <taxon>Streptosporangiaceae</taxon>
        <taxon>Nonomuraea</taxon>
    </lineage>
</organism>
<evidence type="ECO:0000256" key="1">
    <source>
        <dbReference type="SAM" id="MobiDB-lite"/>
    </source>
</evidence>
<evidence type="ECO:0000313" key="3">
    <source>
        <dbReference type="Proteomes" id="UP000660745"/>
    </source>
</evidence>
<dbReference type="AlphaFoldDB" id="A0A918A6K8"/>
<protein>
    <submittedName>
        <fullName evidence="2">Uncharacterized protein</fullName>
    </submittedName>
</protein>
<dbReference type="EMBL" id="BMNK01000006">
    <property type="protein sequence ID" value="GGP08473.1"/>
    <property type="molecule type" value="Genomic_DNA"/>
</dbReference>
<evidence type="ECO:0000313" key="2">
    <source>
        <dbReference type="EMBL" id="GGP08473.1"/>
    </source>
</evidence>
<feature type="region of interest" description="Disordered" evidence="1">
    <location>
        <begin position="1"/>
        <end position="41"/>
    </location>
</feature>
<dbReference type="Proteomes" id="UP000660745">
    <property type="component" value="Unassembled WGS sequence"/>
</dbReference>
<comment type="caution">
    <text evidence="2">The sequence shown here is derived from an EMBL/GenBank/DDBJ whole genome shotgun (WGS) entry which is preliminary data.</text>
</comment>
<name>A0A918A6K8_9ACTN</name>
<reference evidence="2" key="2">
    <citation type="submission" date="2020-09" db="EMBL/GenBank/DDBJ databases">
        <authorList>
            <person name="Sun Q."/>
            <person name="Zhou Y."/>
        </authorList>
    </citation>
    <scope>NUCLEOTIDE SEQUENCE</scope>
    <source>
        <strain evidence="2">CGMCC 4.7430</strain>
    </source>
</reference>
<gene>
    <name evidence="2" type="ORF">GCM10012278_40330</name>
</gene>
<sequence>MTLRANESAIMTGKITRSCPPTKAQPHPPRVTPQPQPSPGLHALRVGRFPGRSWPDLEEILAGYRFHAALKDLPTALRDASAPDDKKTHFIEHAGKTYRIGPSTST</sequence>
<proteinExistence type="predicted"/>
<feature type="compositionally biased region" description="Pro residues" evidence="1">
    <location>
        <begin position="26"/>
        <end position="38"/>
    </location>
</feature>
<accession>A0A918A6K8</accession>